<organism evidence="2 3">
    <name type="scientific">Aspergillus ellipticus CBS 707.79</name>
    <dbReference type="NCBI Taxonomy" id="1448320"/>
    <lineage>
        <taxon>Eukaryota</taxon>
        <taxon>Fungi</taxon>
        <taxon>Dikarya</taxon>
        <taxon>Ascomycota</taxon>
        <taxon>Pezizomycotina</taxon>
        <taxon>Eurotiomycetes</taxon>
        <taxon>Eurotiomycetidae</taxon>
        <taxon>Eurotiales</taxon>
        <taxon>Aspergillaceae</taxon>
        <taxon>Aspergillus</taxon>
        <taxon>Aspergillus subgen. Circumdati</taxon>
    </lineage>
</organism>
<feature type="region of interest" description="Disordered" evidence="1">
    <location>
        <begin position="1"/>
        <end position="125"/>
    </location>
</feature>
<evidence type="ECO:0000313" key="3">
    <source>
        <dbReference type="Proteomes" id="UP000247810"/>
    </source>
</evidence>
<dbReference type="AlphaFoldDB" id="A0A319D7E7"/>
<reference evidence="2 3" key="1">
    <citation type="submission" date="2018-02" db="EMBL/GenBank/DDBJ databases">
        <title>The genomes of Aspergillus section Nigri reveals drivers in fungal speciation.</title>
        <authorList>
            <consortium name="DOE Joint Genome Institute"/>
            <person name="Vesth T.C."/>
            <person name="Nybo J."/>
            <person name="Theobald S."/>
            <person name="Brandl J."/>
            <person name="Frisvad J.C."/>
            <person name="Nielsen K.F."/>
            <person name="Lyhne E.K."/>
            <person name="Kogle M.E."/>
            <person name="Kuo A."/>
            <person name="Riley R."/>
            <person name="Clum A."/>
            <person name="Nolan M."/>
            <person name="Lipzen A."/>
            <person name="Salamov A."/>
            <person name="Henrissat B."/>
            <person name="Wiebenga A."/>
            <person name="De vries R.P."/>
            <person name="Grigoriev I.V."/>
            <person name="Mortensen U.H."/>
            <person name="Andersen M.R."/>
            <person name="Baker S.E."/>
        </authorList>
    </citation>
    <scope>NUCLEOTIDE SEQUENCE [LARGE SCALE GENOMIC DNA]</scope>
    <source>
        <strain evidence="2 3">CBS 707.79</strain>
    </source>
</reference>
<protein>
    <submittedName>
        <fullName evidence="2">Uncharacterized protein</fullName>
    </submittedName>
</protein>
<evidence type="ECO:0000313" key="2">
    <source>
        <dbReference type="EMBL" id="PYH93181.1"/>
    </source>
</evidence>
<gene>
    <name evidence="2" type="ORF">BO71DRAFT_6448</name>
</gene>
<keyword evidence="3" id="KW-1185">Reference proteome</keyword>
<accession>A0A319D7E7</accession>
<dbReference type="Proteomes" id="UP000247810">
    <property type="component" value="Unassembled WGS sequence"/>
</dbReference>
<feature type="compositionally biased region" description="Polar residues" evidence="1">
    <location>
        <begin position="73"/>
        <end position="85"/>
    </location>
</feature>
<name>A0A319D7E7_9EURO</name>
<dbReference type="VEuPathDB" id="FungiDB:BO71DRAFT_6448"/>
<feature type="compositionally biased region" description="Basic and acidic residues" evidence="1">
    <location>
        <begin position="19"/>
        <end position="28"/>
    </location>
</feature>
<dbReference type="EMBL" id="KZ825898">
    <property type="protein sequence ID" value="PYH93181.1"/>
    <property type="molecule type" value="Genomic_DNA"/>
</dbReference>
<evidence type="ECO:0000256" key="1">
    <source>
        <dbReference type="SAM" id="MobiDB-lite"/>
    </source>
</evidence>
<sequence>MVGMVNGTFKMGATTAVRSPDDRVREEVTGSNVEEGDEGPLSSVHDQDGPVGRGGGGGGEMTGSACHWERKQTGSSLAGTRSANQGGQGGCQKSRGTGLGDPGRPSLALRRPWVAVGGRPGQLKR</sequence>
<proteinExistence type="predicted"/>
<feature type="compositionally biased region" description="Gly residues" evidence="1">
    <location>
        <begin position="51"/>
        <end position="61"/>
    </location>
</feature>